<dbReference type="InterPro" id="IPR058952">
    <property type="entry name" value="Ig_CFAP47"/>
</dbReference>
<sequence length="56" mass="6695">IPKLREFEYEIEFTNEVMKSNLESCLALYLIKKSYNIKHQMISLVFNLTFTPKKPL</sequence>
<evidence type="ECO:0000259" key="1">
    <source>
        <dbReference type="Pfam" id="PF26579"/>
    </source>
</evidence>
<name>A0A5E4D0K4_MARMO</name>
<feature type="non-terminal residue" evidence="2">
    <location>
        <position position="56"/>
    </location>
</feature>
<evidence type="ECO:0000313" key="3">
    <source>
        <dbReference type="Proteomes" id="UP000335636"/>
    </source>
</evidence>
<keyword evidence="3" id="KW-1185">Reference proteome</keyword>
<dbReference type="Proteomes" id="UP000335636">
    <property type="component" value="Unassembled WGS sequence"/>
</dbReference>
<accession>A0A5E4D0K4</accession>
<proteinExistence type="predicted"/>
<organism evidence="2 3">
    <name type="scientific">Marmota monax</name>
    <name type="common">Woodchuck</name>
    <dbReference type="NCBI Taxonomy" id="9995"/>
    <lineage>
        <taxon>Eukaryota</taxon>
        <taxon>Metazoa</taxon>
        <taxon>Chordata</taxon>
        <taxon>Craniata</taxon>
        <taxon>Vertebrata</taxon>
        <taxon>Euteleostomi</taxon>
        <taxon>Mammalia</taxon>
        <taxon>Eutheria</taxon>
        <taxon>Euarchontoglires</taxon>
        <taxon>Glires</taxon>
        <taxon>Rodentia</taxon>
        <taxon>Sciuromorpha</taxon>
        <taxon>Sciuridae</taxon>
        <taxon>Xerinae</taxon>
        <taxon>Marmotini</taxon>
        <taxon>Marmota</taxon>
    </lineage>
</organism>
<dbReference type="EMBL" id="CABDUW010002665">
    <property type="protein sequence ID" value="VTJ87627.1"/>
    <property type="molecule type" value="Genomic_DNA"/>
</dbReference>
<dbReference type="Pfam" id="PF26579">
    <property type="entry name" value="Ig_CFAP47"/>
    <property type="match status" value="1"/>
</dbReference>
<comment type="caution">
    <text evidence="2">The sequence shown here is derived from an EMBL/GenBank/DDBJ whole genome shotgun (WGS) entry which is preliminary data.</text>
</comment>
<evidence type="ECO:0000313" key="2">
    <source>
        <dbReference type="EMBL" id="VTJ87627.1"/>
    </source>
</evidence>
<dbReference type="AlphaFoldDB" id="A0A5E4D0K4"/>
<reference evidence="2" key="1">
    <citation type="submission" date="2019-04" db="EMBL/GenBank/DDBJ databases">
        <authorList>
            <person name="Alioto T."/>
            <person name="Alioto T."/>
        </authorList>
    </citation>
    <scope>NUCLEOTIDE SEQUENCE [LARGE SCALE GENOMIC DNA]</scope>
</reference>
<protein>
    <recommendedName>
        <fullName evidence="1">CFAP47-like immunoglobulin-like domain-containing protein</fullName>
    </recommendedName>
</protein>
<feature type="non-terminal residue" evidence="2">
    <location>
        <position position="1"/>
    </location>
</feature>
<gene>
    <name evidence="2" type="ORF">MONAX_5E004987</name>
</gene>
<feature type="domain" description="CFAP47-like immunoglobulin-like" evidence="1">
    <location>
        <begin position="4"/>
        <end position="56"/>
    </location>
</feature>